<dbReference type="GO" id="GO:0005085">
    <property type="term" value="F:guanyl-nucleotide exchange factor activity"/>
    <property type="evidence" value="ECO:0007669"/>
    <property type="project" value="InterPro"/>
</dbReference>
<keyword evidence="1" id="KW-0175">Coiled coil</keyword>
<dbReference type="SUPFAM" id="SSF48065">
    <property type="entry name" value="DBL homology domain (DH-domain)"/>
    <property type="match status" value="1"/>
</dbReference>
<feature type="domain" description="DH" evidence="3">
    <location>
        <begin position="242"/>
        <end position="449"/>
    </location>
</feature>
<feature type="compositionally biased region" description="Polar residues" evidence="2">
    <location>
        <begin position="1105"/>
        <end position="1115"/>
    </location>
</feature>
<dbReference type="GO" id="GO:0032955">
    <property type="term" value="P:regulation of division septum assembly"/>
    <property type="evidence" value="ECO:0007669"/>
    <property type="project" value="TreeGrafter"/>
</dbReference>
<dbReference type="GO" id="GO:0005737">
    <property type="term" value="C:cytoplasm"/>
    <property type="evidence" value="ECO:0007669"/>
    <property type="project" value="TreeGrafter"/>
</dbReference>
<feature type="compositionally biased region" description="Polar residues" evidence="2">
    <location>
        <begin position="1140"/>
        <end position="1171"/>
    </location>
</feature>
<dbReference type="SMART" id="SM00325">
    <property type="entry name" value="RhoGEF"/>
    <property type="match status" value="1"/>
</dbReference>
<organism evidence="4 5">
    <name type="scientific">Ramalina farinacea</name>
    <dbReference type="NCBI Taxonomy" id="258253"/>
    <lineage>
        <taxon>Eukaryota</taxon>
        <taxon>Fungi</taxon>
        <taxon>Dikarya</taxon>
        <taxon>Ascomycota</taxon>
        <taxon>Pezizomycotina</taxon>
        <taxon>Lecanoromycetes</taxon>
        <taxon>OSLEUM clade</taxon>
        <taxon>Lecanoromycetidae</taxon>
        <taxon>Lecanorales</taxon>
        <taxon>Lecanorineae</taxon>
        <taxon>Ramalinaceae</taxon>
        <taxon>Ramalina</taxon>
    </lineage>
</organism>
<dbReference type="Pfam" id="PF00621">
    <property type="entry name" value="RhoGEF"/>
    <property type="match status" value="1"/>
</dbReference>
<accession>A0AA43QJ82</accession>
<feature type="compositionally biased region" description="Low complexity" evidence="2">
    <location>
        <begin position="1035"/>
        <end position="1055"/>
    </location>
</feature>
<keyword evidence="5" id="KW-1185">Reference proteome</keyword>
<dbReference type="PANTHER" id="PTHR22834:SF21">
    <property type="entry name" value="GUANYL NUCLEOTIDE EXCHANGE FACTOR, PUTATIVE (AFU_ORTHOLOGUE AFUA_5G11890)-RELATED"/>
    <property type="match status" value="1"/>
</dbReference>
<feature type="compositionally biased region" description="Low complexity" evidence="2">
    <location>
        <begin position="1259"/>
        <end position="1270"/>
    </location>
</feature>
<evidence type="ECO:0000259" key="3">
    <source>
        <dbReference type="PROSITE" id="PS50010"/>
    </source>
</evidence>
<dbReference type="Pfam" id="PF25351">
    <property type="entry name" value="PH_BUD3_C"/>
    <property type="match status" value="1"/>
</dbReference>
<feature type="compositionally biased region" description="Polar residues" evidence="2">
    <location>
        <begin position="1245"/>
        <end position="1254"/>
    </location>
</feature>
<feature type="compositionally biased region" description="Low complexity" evidence="2">
    <location>
        <begin position="1224"/>
        <end position="1242"/>
    </location>
</feature>
<dbReference type="EMBL" id="JAPUFD010000003">
    <property type="protein sequence ID" value="MDI1486349.1"/>
    <property type="molecule type" value="Genomic_DNA"/>
</dbReference>
<dbReference type="Proteomes" id="UP001161017">
    <property type="component" value="Unassembled WGS sequence"/>
</dbReference>
<name>A0AA43QJ82_9LECA</name>
<dbReference type="InterPro" id="IPR057454">
    <property type="entry name" value="Bud3_C"/>
</dbReference>
<gene>
    <name evidence="4" type="ORF">OHK93_005576</name>
</gene>
<dbReference type="PANTHER" id="PTHR22834">
    <property type="entry name" value="NUCLEAR FUSION PROTEIN FUS2"/>
    <property type="match status" value="1"/>
</dbReference>
<dbReference type="InterPro" id="IPR035899">
    <property type="entry name" value="DBL_dom_sf"/>
</dbReference>
<evidence type="ECO:0000313" key="5">
    <source>
        <dbReference type="Proteomes" id="UP001161017"/>
    </source>
</evidence>
<evidence type="ECO:0000256" key="2">
    <source>
        <dbReference type="SAM" id="MobiDB-lite"/>
    </source>
</evidence>
<protein>
    <recommendedName>
        <fullName evidence="3">DH domain-containing protein</fullName>
    </recommendedName>
</protein>
<feature type="compositionally biased region" description="Low complexity" evidence="2">
    <location>
        <begin position="1365"/>
        <end position="1375"/>
    </location>
</feature>
<feature type="region of interest" description="Disordered" evidence="2">
    <location>
        <begin position="1031"/>
        <end position="1055"/>
    </location>
</feature>
<feature type="compositionally biased region" description="Polar residues" evidence="2">
    <location>
        <begin position="1196"/>
        <end position="1212"/>
    </location>
</feature>
<reference evidence="4" key="1">
    <citation type="journal article" date="2023" name="Genome Biol. Evol.">
        <title>First Whole Genome Sequence and Flow Cytometry Genome Size Data for the Lichen-Forming Fungus Ramalina farinacea (Ascomycota).</title>
        <authorList>
            <person name="Llewellyn T."/>
            <person name="Mian S."/>
            <person name="Hill R."/>
            <person name="Leitch I.J."/>
            <person name="Gaya E."/>
        </authorList>
    </citation>
    <scope>NUCLEOTIDE SEQUENCE</scope>
    <source>
        <strain evidence="4">LIQ254RAFAR</strain>
    </source>
</reference>
<comment type="caution">
    <text evidence="4">The sequence shown here is derived from an EMBL/GenBank/DDBJ whole genome shotgun (WGS) entry which is preliminary data.</text>
</comment>
<dbReference type="PROSITE" id="PS50010">
    <property type="entry name" value="DH_2"/>
    <property type="match status" value="1"/>
</dbReference>
<feature type="coiled-coil region" evidence="1">
    <location>
        <begin position="1425"/>
        <end position="1497"/>
    </location>
</feature>
<evidence type="ECO:0000313" key="4">
    <source>
        <dbReference type="EMBL" id="MDI1486349.1"/>
    </source>
</evidence>
<feature type="compositionally biased region" description="Low complexity" evidence="2">
    <location>
        <begin position="1303"/>
        <end position="1314"/>
    </location>
</feature>
<sequence length="1501" mass="164509">MAVAFQSADLSLFYAIDRSLGDLPVLVFYGASTTVNSTLNNSRIQVHVYSLAGFRSFPRVTIAPTSALYTAVTHLPTELQGDEVYRGLAIGLLSYFRSIPTAKVSALKDLAACNHGRHASADIFNEIHAAQLAAQMADSCLASEIAESLKIPSMPQTSSWVDLDVIVPAGIIEKFLRRDGEVVSDSIDEGHDVDPLLSRSYRSMIEAFGEPALLSGGKLKRGASRSQEAAKSKSFTKEQKISLRREMCEFVDTEAHYVERISDLVESIAPSFAEKIAPKDWPLLFPGCNQGMLELHRRFHKEIQLVLDSTEGDAIKDIEGIDVEALPLVNITQGRKRDFTGATLFAKALMRCFPDFKSPYQDYLRASSRFSPLIAQLSNDISTGFPDRLREVGEQCLRSALIEPVQRLPRYGLLIDNMIERLPGLHPAITPLTKARETITDICALNNIEDEEMMNIGSLIRGEISGWPSSLNPQGHLITAVDVLELKPPFSSTSQKVPIMLLVFPGRIVLLRKQGGQAISARSLTARYNHSTSAINPLGDLVTMPSGESDLRFDTALDLSNVTLTHSPDGGFFHLCELPLPEAAPHELLRRWTRHFIMENSHPRRAAQLAEEVAKARIQARYPSAVVENDHVLFREVSATESHVGLIAAFSEKQSREQTKLGKHQLWLDHDGISRAAALADTDAVVFEGTLTTDGNCTLISTAEDGSRDSEKCAINDLSDRLLEKIRSTTNEQHFQTQESAAKRQIALDASILRSLPLQVHRQDSKHKSFRPKSPVKLLSNLLGSSTSQGTEPKANRSLASFDTGAPALLIPTFGQGTMSEAKASNPNQPPEQTRIAMVDNNTANYKSPLELLESTLYTYVMSLRSRSGNVVGKLLQSRVSADELTVNDLYNVLLEDPERHEAAAVVSVDILFAAFEKFLKRAWRERMGPILAPSVVKEMQSNLDAGKPAIFAQQFRLRLEEMSPQNKRAFAAILKLLADLLDASGNDGDRGVLTASFAEALILVGNPHDYVLLLDRLVDDYDSLFEDVVEPGGSSTSAASSLSRTRSFNTSSLSSNASSLRRRLGLGGTLTRENSKHEPESKVASIWRTLSKNTRTQIDYAPQPSLSTPSLIRSRSTDTDVRMLPTVRPISRDRPPTAGSANSDGSHSRPGSSHLKTGGLSSIGEQTPTRSHVLIKKKRRSSLSDLQSLKPIESPLQTMNSPRFPNPQGVSQVGYPSPTPTKQSVRPQSSHQPPQRSSIPRFSSPASKENSPSPDRLPATPAKATSTTPGSVTIMSYTPHRREGSKSHIPAPRTGLSERAWPPNAKATPAQTTQPPPQKWRVQSPQKLRQRMHEDQKAQSEAQASLQAEMRQIGEELSALKRPGSSSQSAGGASTKTSPEVSVLSSRLEALTTKLRTFMTAQTAQGTTFRSELDTSVAVSDRKARKLDQLYREANAENEALYDRFNDELGKVLARIRKGDGVEELRSKLGEAQGEVGRLKSENAKLKREVVGLKSLSGVD</sequence>
<dbReference type="InterPro" id="IPR051492">
    <property type="entry name" value="Dynamin-Rho_GEF"/>
</dbReference>
<feature type="region of interest" description="Disordered" evidence="2">
    <location>
        <begin position="1360"/>
        <end position="1384"/>
    </location>
</feature>
<dbReference type="InterPro" id="IPR000219">
    <property type="entry name" value="DH_dom"/>
</dbReference>
<dbReference type="GO" id="GO:0031991">
    <property type="term" value="P:regulation of actomyosin contractile ring contraction"/>
    <property type="evidence" value="ECO:0007669"/>
    <property type="project" value="TreeGrafter"/>
</dbReference>
<feature type="region of interest" description="Disordered" evidence="2">
    <location>
        <begin position="1099"/>
        <end position="1348"/>
    </location>
</feature>
<proteinExistence type="predicted"/>
<evidence type="ECO:0000256" key="1">
    <source>
        <dbReference type="SAM" id="Coils"/>
    </source>
</evidence>
<dbReference type="Gene3D" id="1.20.900.10">
    <property type="entry name" value="Dbl homology (DH) domain"/>
    <property type="match status" value="1"/>
</dbReference>